<dbReference type="AlphaFoldDB" id="A0A0L6VWQ0"/>
<keyword evidence="3" id="KW-1185">Reference proteome</keyword>
<protein>
    <submittedName>
        <fullName evidence="2">Uncharacterized protein</fullName>
    </submittedName>
</protein>
<dbReference type="EMBL" id="LAVV01000044">
    <property type="protein sequence ID" value="KNZ64695.1"/>
    <property type="molecule type" value="Genomic_DNA"/>
</dbReference>
<organism evidence="2 3">
    <name type="scientific">Puccinia sorghi</name>
    <dbReference type="NCBI Taxonomy" id="27349"/>
    <lineage>
        <taxon>Eukaryota</taxon>
        <taxon>Fungi</taxon>
        <taxon>Dikarya</taxon>
        <taxon>Basidiomycota</taxon>
        <taxon>Pucciniomycotina</taxon>
        <taxon>Pucciniomycetes</taxon>
        <taxon>Pucciniales</taxon>
        <taxon>Pucciniaceae</taxon>
        <taxon>Puccinia</taxon>
    </lineage>
</organism>
<feature type="region of interest" description="Disordered" evidence="1">
    <location>
        <begin position="401"/>
        <end position="427"/>
    </location>
</feature>
<name>A0A0L6VWQ0_9BASI</name>
<dbReference type="VEuPathDB" id="FungiDB:VP01_1003g2"/>
<proteinExistence type="predicted"/>
<evidence type="ECO:0000313" key="2">
    <source>
        <dbReference type="EMBL" id="KNZ64695.1"/>
    </source>
</evidence>
<comment type="caution">
    <text evidence="2">The sequence shown here is derived from an EMBL/GenBank/DDBJ whole genome shotgun (WGS) entry which is preliminary data.</text>
</comment>
<dbReference type="Proteomes" id="UP000037035">
    <property type="component" value="Unassembled WGS sequence"/>
</dbReference>
<feature type="compositionally biased region" description="Basic and acidic residues" evidence="1">
    <location>
        <begin position="411"/>
        <end position="421"/>
    </location>
</feature>
<dbReference type="OrthoDB" id="2516589at2759"/>
<evidence type="ECO:0000256" key="1">
    <source>
        <dbReference type="SAM" id="MobiDB-lite"/>
    </source>
</evidence>
<accession>A0A0L6VWQ0</accession>
<evidence type="ECO:0000313" key="3">
    <source>
        <dbReference type="Proteomes" id="UP000037035"/>
    </source>
</evidence>
<sequence length="427" mass="47466">MICQKILTPNHIHSASINLSRQDTQPSVSHQQIWIRVLYQSPQTTTRIASTKIMRHTGRLPPSILNKLLKPNQAPLPLPKQLAKSPTSVRGAPEPILASLTRTQSINGVTSSIHFWTSWIQHGKSSYLRNPVPPSSLTTPVDQEQSATMENEIPEQEQLPVALMIIFTGLQEVAARMASQPTPPPPPSATRSDPIKTPQSLQVFICSNICQILLKPDLQAYGGKPGAKYFAGLCSSFPFIPKQELIDTQDDCFHTANLPPNWRNDLQAVNELKTLITNILKAEKSFLGRIIKGGLVENKKALAPPLAKLVGDVYSQMHPQFKDATAHDINKDPLVTNAAKARQVYLRIMIHLNLLKLMMTLPHHTSKQGTSLLTCLGESDPQKGPSVMEWCQHCQQRECARRFSPNRSQNPRRDEDSHSQREGTTGS</sequence>
<gene>
    <name evidence="2" type="ORF">VP01_1003g2</name>
</gene>
<reference evidence="2 3" key="1">
    <citation type="submission" date="2015-08" db="EMBL/GenBank/DDBJ databases">
        <title>Next Generation Sequencing and Analysis of the Genome of Puccinia sorghi L Schw, the Causal Agent of Maize Common Rust.</title>
        <authorList>
            <person name="Rochi L."/>
            <person name="Burguener G."/>
            <person name="Darino M."/>
            <person name="Turjanski A."/>
            <person name="Kreff E."/>
            <person name="Dieguez M.J."/>
            <person name="Sacco F."/>
        </authorList>
    </citation>
    <scope>NUCLEOTIDE SEQUENCE [LARGE SCALE GENOMIC DNA]</scope>
    <source>
        <strain evidence="2 3">RO10H11247</strain>
    </source>
</reference>